<dbReference type="GO" id="GO:0005886">
    <property type="term" value="C:plasma membrane"/>
    <property type="evidence" value="ECO:0007669"/>
    <property type="project" value="TreeGrafter"/>
</dbReference>
<comment type="subcellular location">
    <subcellularLocation>
        <location evidence="1">Membrane</location>
        <topology evidence="1">Single-pass type I membrane protein</topology>
    </subcellularLocation>
</comment>
<feature type="transmembrane region" description="Helical" evidence="13">
    <location>
        <begin position="812"/>
        <end position="834"/>
    </location>
</feature>
<dbReference type="Pfam" id="PF01582">
    <property type="entry name" value="TIR"/>
    <property type="match status" value="1"/>
</dbReference>
<dbReference type="InterPro" id="IPR032675">
    <property type="entry name" value="LRR_dom_sf"/>
</dbReference>
<evidence type="ECO:0000256" key="3">
    <source>
        <dbReference type="ARBA" id="ARBA00022588"/>
    </source>
</evidence>
<evidence type="ECO:0000256" key="6">
    <source>
        <dbReference type="ARBA" id="ARBA00022729"/>
    </source>
</evidence>
<evidence type="ECO:0000313" key="15">
    <source>
        <dbReference type="EMBL" id="AJE28352.1"/>
    </source>
</evidence>
<accession>A0A0B5CZA3</accession>
<evidence type="ECO:0000256" key="12">
    <source>
        <dbReference type="ARBA" id="ARBA00023180"/>
    </source>
</evidence>
<keyword evidence="4" id="KW-0433">Leucine-rich repeat</keyword>
<keyword evidence="5 13" id="KW-0812">Transmembrane</keyword>
<evidence type="ECO:0000256" key="5">
    <source>
        <dbReference type="ARBA" id="ARBA00022692"/>
    </source>
</evidence>
<evidence type="ECO:0000259" key="14">
    <source>
        <dbReference type="PROSITE" id="PS50104"/>
    </source>
</evidence>
<dbReference type="PANTHER" id="PTHR24365:SF530">
    <property type="entry name" value="MSTPROX-RELATED"/>
    <property type="match status" value="1"/>
</dbReference>
<comment type="similarity">
    <text evidence="2">Belongs to the Toll-like receptor family.</text>
</comment>
<dbReference type="Gene3D" id="3.40.50.10140">
    <property type="entry name" value="Toll/interleukin-1 receptor homology (TIR) domain"/>
    <property type="match status" value="1"/>
</dbReference>
<dbReference type="PROSITE" id="PS50104">
    <property type="entry name" value="TIR"/>
    <property type="match status" value="1"/>
</dbReference>
<dbReference type="OrthoDB" id="6160824at2759"/>
<dbReference type="InterPro" id="IPR003591">
    <property type="entry name" value="Leu-rich_rpt_typical-subtyp"/>
</dbReference>
<dbReference type="InterPro" id="IPR000157">
    <property type="entry name" value="TIR_dom"/>
</dbReference>
<evidence type="ECO:0000256" key="2">
    <source>
        <dbReference type="ARBA" id="ARBA00009634"/>
    </source>
</evidence>
<organism evidence="15">
    <name type="scientific">Procambarus clarkii</name>
    <name type="common">Red swamp crayfish</name>
    <dbReference type="NCBI Taxonomy" id="6728"/>
    <lineage>
        <taxon>Eukaryota</taxon>
        <taxon>Metazoa</taxon>
        <taxon>Ecdysozoa</taxon>
        <taxon>Arthropoda</taxon>
        <taxon>Crustacea</taxon>
        <taxon>Multicrustacea</taxon>
        <taxon>Malacostraca</taxon>
        <taxon>Eumalacostraca</taxon>
        <taxon>Eucarida</taxon>
        <taxon>Decapoda</taxon>
        <taxon>Pleocyemata</taxon>
        <taxon>Astacidea</taxon>
        <taxon>Astacoidea</taxon>
        <taxon>Cambaridae</taxon>
        <taxon>Procambarus</taxon>
    </lineage>
</organism>
<evidence type="ECO:0000256" key="9">
    <source>
        <dbReference type="ARBA" id="ARBA00022989"/>
    </source>
</evidence>
<dbReference type="GO" id="GO:0045087">
    <property type="term" value="P:innate immune response"/>
    <property type="evidence" value="ECO:0007669"/>
    <property type="project" value="UniProtKB-KW"/>
</dbReference>
<dbReference type="SMART" id="SM00365">
    <property type="entry name" value="LRR_SD22"/>
    <property type="match status" value="4"/>
</dbReference>
<reference evidence="15" key="1">
    <citation type="journal article" date="2015" name="Fish Shellfish Immunol.">
        <title>A novel vertebrates Toll-like receptor counterpart regulating the anti-microbial peptides expression in the freshwater crayfish, Procambarus clarkii.</title>
        <authorList>
            <person name="Wang Z."/>
            <person name="Chen Y.H."/>
            <person name="Dai Y.J."/>
            <person name="Tan J.M."/>
            <person name="Huang Y."/>
            <person name="Lan J.F."/>
            <person name="Ren Q."/>
        </authorList>
    </citation>
    <scope>NUCLEOTIDE SEQUENCE</scope>
</reference>
<dbReference type="EMBL" id="KP259728">
    <property type="protein sequence ID" value="AJE28352.1"/>
    <property type="molecule type" value="mRNA"/>
</dbReference>
<dbReference type="SUPFAM" id="SSF52058">
    <property type="entry name" value="L domain-like"/>
    <property type="match status" value="2"/>
</dbReference>
<dbReference type="Pfam" id="PF13855">
    <property type="entry name" value="LRR_8"/>
    <property type="match status" value="3"/>
</dbReference>
<proteinExistence type="evidence at transcript level"/>
<dbReference type="Gene3D" id="3.80.10.10">
    <property type="entry name" value="Ribonuclease Inhibitor"/>
    <property type="match status" value="5"/>
</dbReference>
<keyword evidence="6" id="KW-0732">Signal</keyword>
<feature type="domain" description="TIR" evidence="14">
    <location>
        <begin position="861"/>
        <end position="1000"/>
    </location>
</feature>
<keyword evidence="3" id="KW-0399">Innate immunity</keyword>
<dbReference type="SUPFAM" id="SSF52200">
    <property type="entry name" value="Toll/Interleukin receptor TIR domain"/>
    <property type="match status" value="1"/>
</dbReference>
<evidence type="ECO:0000256" key="1">
    <source>
        <dbReference type="ARBA" id="ARBA00004479"/>
    </source>
</evidence>
<dbReference type="GO" id="GO:0038023">
    <property type="term" value="F:signaling receptor activity"/>
    <property type="evidence" value="ECO:0007669"/>
    <property type="project" value="TreeGrafter"/>
</dbReference>
<dbReference type="FunFam" id="3.40.50.10140:FF:000001">
    <property type="entry name" value="Toll-like receptor 2"/>
    <property type="match status" value="1"/>
</dbReference>
<dbReference type="PRINTS" id="PR01537">
    <property type="entry name" value="INTRLKN1R1F"/>
</dbReference>
<protein>
    <submittedName>
        <fullName evidence="15">Toll-like receptor</fullName>
    </submittedName>
</protein>
<dbReference type="AlphaFoldDB" id="A0A0B5CZA3"/>
<evidence type="ECO:0000256" key="13">
    <source>
        <dbReference type="SAM" id="Phobius"/>
    </source>
</evidence>
<evidence type="ECO:0000256" key="11">
    <source>
        <dbReference type="ARBA" id="ARBA00023170"/>
    </source>
</evidence>
<keyword evidence="12" id="KW-0325">Glycoprotein</keyword>
<evidence type="ECO:0000256" key="7">
    <source>
        <dbReference type="ARBA" id="ARBA00022737"/>
    </source>
</evidence>
<evidence type="ECO:0000256" key="4">
    <source>
        <dbReference type="ARBA" id="ARBA00022614"/>
    </source>
</evidence>
<dbReference type="InterPro" id="IPR001611">
    <property type="entry name" value="Leu-rich_rpt"/>
</dbReference>
<keyword evidence="8" id="KW-0391">Immunity</keyword>
<evidence type="ECO:0000256" key="8">
    <source>
        <dbReference type="ARBA" id="ARBA00022859"/>
    </source>
</evidence>
<dbReference type="InterPro" id="IPR035897">
    <property type="entry name" value="Toll_tir_struct_dom_sf"/>
</dbReference>
<sequence length="1015" mass="115380">MDADGVMDADVFITTRKDQAKPISYDGTPGYENSVRISALYENINSQSSISAAVKVTEVTLNQTTITYVNQTVNTVTPNILDSFDYTKTLKGKCFWNFLVGDSEEIPLDHLDPLLLYLPSHGRYDQSLNEQRSEEILYSGKDFSLPEGCLYKERGQKTVVCTGTNITEIPDFNTAWDVKIKNLIFNLTGIQTVTDITPLPRSLTSLYFSNGPLYQFNGQKLDRIPGLNTLSLDYNTLNTFSFVSVFNSSDPLGEISIKILNLKNNLISYPPEPHGTNETVLPRLEVLIMNNNPMSNLPGKLFKPLRNSPVTSLFLRNCSLGQFSGSPLEYLKGLKVLDLSKNMGLSVEELKELLVPLAGAHLEQLFLSNNNYIMVPTAALEQVNETLQMLDLHGSAFECLDNTSFPLMANLKTLNLMYSRINVIRYDTFQGFPALQELNLDGNGLMTVPSEALLPTLTVLTLSGNPRAVGNSAQGTFDLDTVDFSNMAKLQNLSFEEVPLRKVKVSHFNALIDLRVLHLSNCQISYIEPLSFRNLSKLEKLYLMGNAIQILSNETFTGLISLTYLDLSDNTIIFQTNQGPTYMAPRVPLSSTAGTHRFSDMPTALVKGNHDNSRSKRRARESDKLFNLYLSMIRTSTQQERGEGQVHKPQRGYKEQLYTFLPFRGLKELSYLDLSKNDIRNIFPELWNDLSHLTYLLLDSNNIKEWDEPNFSNNTKLETLSLTRNSLTTVTQAMVQDFNKESLMMVDLRFNEFQCGCSITNFNGTLNRTRFAYWSSYRCTENGHMLTFGEYMKNATCKDNSNSSTSHYANHGIRIVIISVSVALSLVMTVVTVYSKWWYVRYVIYNIRIRTMTHKAEGDKYLYDTFVCYSQSDRQWVFEHLLLKLEDGGRYRVCVHERDFTVGQEITENIISCIELSRKVIVVLTTAFVESSWCMFELQMVSNRILDERKCKLILVLLECIPEEKQTKKLRLLLKTRTYLAWVTDAEGQRLFWARLLKTISKPLATEAAVYTSHM</sequence>
<dbReference type="SMART" id="SM00369">
    <property type="entry name" value="LRR_TYP"/>
    <property type="match status" value="8"/>
</dbReference>
<dbReference type="GO" id="GO:0007165">
    <property type="term" value="P:signal transduction"/>
    <property type="evidence" value="ECO:0007669"/>
    <property type="project" value="InterPro"/>
</dbReference>
<evidence type="ECO:0000256" key="10">
    <source>
        <dbReference type="ARBA" id="ARBA00023136"/>
    </source>
</evidence>
<keyword evidence="11 15" id="KW-0675">Receptor</keyword>
<keyword evidence="9 13" id="KW-1133">Transmembrane helix</keyword>
<keyword evidence="7" id="KW-0677">Repeat</keyword>
<dbReference type="PANTHER" id="PTHR24365">
    <property type="entry name" value="TOLL-LIKE RECEPTOR"/>
    <property type="match status" value="1"/>
</dbReference>
<keyword evidence="10 13" id="KW-0472">Membrane</keyword>
<dbReference type="PROSITE" id="PS51450">
    <property type="entry name" value="LRR"/>
    <property type="match status" value="2"/>
</dbReference>
<dbReference type="SMART" id="SM00255">
    <property type="entry name" value="TIR"/>
    <property type="match status" value="1"/>
</dbReference>
<name>A0A0B5CZA3_PROCL</name>